<dbReference type="InterPro" id="IPR036388">
    <property type="entry name" value="WH-like_DNA-bd_sf"/>
</dbReference>
<keyword evidence="9" id="KW-0238">DNA-binding</keyword>
<keyword evidence="7" id="KW-0862">Zinc</keyword>
<evidence type="ECO:0000256" key="8">
    <source>
        <dbReference type="ARBA" id="ARBA00023015"/>
    </source>
</evidence>
<keyword evidence="8" id="KW-0805">Transcription regulation</keyword>
<evidence type="ECO:0000256" key="4">
    <source>
        <dbReference type="ARBA" id="ARBA00022490"/>
    </source>
</evidence>
<dbReference type="InterPro" id="IPR036390">
    <property type="entry name" value="WH_DNA-bd_sf"/>
</dbReference>
<evidence type="ECO:0000256" key="7">
    <source>
        <dbReference type="ARBA" id="ARBA00022833"/>
    </source>
</evidence>
<protein>
    <submittedName>
        <fullName evidence="11">Transcriptional repressor</fullName>
    </submittedName>
</protein>
<dbReference type="SUPFAM" id="SSF46785">
    <property type="entry name" value="Winged helix' DNA-binding domain"/>
    <property type="match status" value="1"/>
</dbReference>
<comment type="similarity">
    <text evidence="2">Belongs to the Fur family.</text>
</comment>
<dbReference type="PANTHER" id="PTHR33202:SF2">
    <property type="entry name" value="FERRIC UPTAKE REGULATION PROTEIN"/>
    <property type="match status" value="1"/>
</dbReference>
<proteinExistence type="inferred from homology"/>
<evidence type="ECO:0000256" key="10">
    <source>
        <dbReference type="ARBA" id="ARBA00023163"/>
    </source>
</evidence>
<dbReference type="InterPro" id="IPR002481">
    <property type="entry name" value="FUR"/>
</dbReference>
<comment type="subunit">
    <text evidence="3">Homodimer.</text>
</comment>
<dbReference type="PANTHER" id="PTHR33202">
    <property type="entry name" value="ZINC UPTAKE REGULATION PROTEIN"/>
    <property type="match status" value="1"/>
</dbReference>
<accession>A0ABY5DFH7</accession>
<dbReference type="Gene3D" id="3.30.1490.190">
    <property type="match status" value="1"/>
</dbReference>
<evidence type="ECO:0000256" key="2">
    <source>
        <dbReference type="ARBA" id="ARBA00007957"/>
    </source>
</evidence>
<dbReference type="Proteomes" id="UP001055940">
    <property type="component" value="Chromosome"/>
</dbReference>
<keyword evidence="12" id="KW-1185">Reference proteome</keyword>
<keyword evidence="10" id="KW-0804">Transcription</keyword>
<evidence type="ECO:0000256" key="5">
    <source>
        <dbReference type="ARBA" id="ARBA00022491"/>
    </source>
</evidence>
<dbReference type="Gene3D" id="1.10.10.10">
    <property type="entry name" value="Winged helix-like DNA-binding domain superfamily/Winged helix DNA-binding domain"/>
    <property type="match status" value="1"/>
</dbReference>
<evidence type="ECO:0000313" key="12">
    <source>
        <dbReference type="Proteomes" id="UP001055940"/>
    </source>
</evidence>
<evidence type="ECO:0000313" key="11">
    <source>
        <dbReference type="EMBL" id="USY22695.1"/>
    </source>
</evidence>
<gene>
    <name evidence="11" type="ORF">NE857_14435</name>
</gene>
<dbReference type="RefSeq" id="WP_254421453.1">
    <property type="nucleotide sequence ID" value="NZ_BAAAJB010000028.1"/>
</dbReference>
<keyword evidence="6" id="KW-0479">Metal-binding</keyword>
<comment type="subcellular location">
    <subcellularLocation>
        <location evidence="1">Cytoplasm</location>
    </subcellularLocation>
</comment>
<evidence type="ECO:0000256" key="3">
    <source>
        <dbReference type="ARBA" id="ARBA00011738"/>
    </source>
</evidence>
<sequence length="136" mass="15475">MANTPKYDDAVLRVLGRGSRFRSCREILRDLDRSDPSASGPPSLSTIYRTVHRMSQEGVLDTIQSPEGERLYRRCRTPVRHYHLFCRVCGEVEEIDQVAEIMEVVEKIQGMSDFDQVDHTFELTGVCPRCLSAARG</sequence>
<organism evidence="11 12">
    <name type="scientific">Nocardiopsis exhalans</name>
    <dbReference type="NCBI Taxonomy" id="163604"/>
    <lineage>
        <taxon>Bacteria</taxon>
        <taxon>Bacillati</taxon>
        <taxon>Actinomycetota</taxon>
        <taxon>Actinomycetes</taxon>
        <taxon>Streptosporangiales</taxon>
        <taxon>Nocardiopsidaceae</taxon>
        <taxon>Nocardiopsis</taxon>
    </lineage>
</organism>
<dbReference type="InterPro" id="IPR043135">
    <property type="entry name" value="Fur_C"/>
</dbReference>
<dbReference type="CDD" id="cd07153">
    <property type="entry name" value="Fur_like"/>
    <property type="match status" value="1"/>
</dbReference>
<keyword evidence="5" id="KW-0678">Repressor</keyword>
<evidence type="ECO:0000256" key="6">
    <source>
        <dbReference type="ARBA" id="ARBA00022723"/>
    </source>
</evidence>
<evidence type="ECO:0000256" key="9">
    <source>
        <dbReference type="ARBA" id="ARBA00023125"/>
    </source>
</evidence>
<dbReference type="EMBL" id="CP099837">
    <property type="protein sequence ID" value="USY22695.1"/>
    <property type="molecule type" value="Genomic_DNA"/>
</dbReference>
<name>A0ABY5DFH7_9ACTN</name>
<evidence type="ECO:0000256" key="1">
    <source>
        <dbReference type="ARBA" id="ARBA00004496"/>
    </source>
</evidence>
<dbReference type="Pfam" id="PF01475">
    <property type="entry name" value="FUR"/>
    <property type="match status" value="1"/>
</dbReference>
<keyword evidence="4" id="KW-0963">Cytoplasm</keyword>
<reference evidence="11" key="1">
    <citation type="submission" date="2022-06" db="EMBL/GenBank/DDBJ databases">
        <authorList>
            <person name="Ping M."/>
        </authorList>
    </citation>
    <scope>NUCLEOTIDE SEQUENCE</scope>
    <source>
        <strain evidence="11">JCM11759T</strain>
    </source>
</reference>